<reference evidence="3" key="1">
    <citation type="submission" date="2010-08" db="EMBL/GenBank/DDBJ databases">
        <title>Genome sequence of Parvularcula bermudensis HTCC2503.</title>
        <authorList>
            <person name="Kang D.-M."/>
            <person name="Oh H.-M."/>
            <person name="Cho J.-C."/>
        </authorList>
    </citation>
    <scope>NUCLEOTIDE SEQUENCE [LARGE SCALE GENOMIC DNA]</scope>
    <source>
        <strain evidence="3">ATCC BAA-594 / HTCC2503 / KCTC 12087</strain>
    </source>
</reference>
<keyword evidence="3" id="KW-1185">Reference proteome</keyword>
<sequence length="162" mass="17301">MIDTLMDQWPAIALWGLAASAVMSTLLEGSRLLGWSRMSLPFLFGTFVTDRRDRAIVIGYGLYLLGGWLFAILYAAALFSVGTISWWAGLAIGTAHGLFLIVVFLPILPVIHPRLATSYDGAHALTQLEPPGPFGLNYGRATPLTTVLAQALFGAVLGLGLG</sequence>
<keyword evidence="1" id="KW-1133">Transmembrane helix</keyword>
<feature type="transmembrane region" description="Helical" evidence="1">
    <location>
        <begin position="55"/>
        <end position="78"/>
    </location>
</feature>
<evidence type="ECO:0000313" key="2">
    <source>
        <dbReference type="EMBL" id="ADM10815.1"/>
    </source>
</evidence>
<evidence type="ECO:0000313" key="3">
    <source>
        <dbReference type="Proteomes" id="UP000001302"/>
    </source>
</evidence>
<feature type="transmembrane region" description="Helical" evidence="1">
    <location>
        <begin position="12"/>
        <end position="34"/>
    </location>
</feature>
<dbReference type="EMBL" id="CP002156">
    <property type="protein sequence ID" value="ADM10815.1"/>
    <property type="molecule type" value="Genomic_DNA"/>
</dbReference>
<protein>
    <submittedName>
        <fullName evidence="2">Uncharacterized protein</fullName>
    </submittedName>
</protein>
<dbReference type="HOGENOM" id="CLU_1648603_0_0_5"/>
<dbReference type="KEGG" id="pbr:PB2503_00240"/>
<keyword evidence="1" id="KW-0812">Transmembrane</keyword>
<dbReference type="eggNOG" id="ENOG5031RP4">
    <property type="taxonomic scope" value="Bacteria"/>
</dbReference>
<evidence type="ECO:0000256" key="1">
    <source>
        <dbReference type="SAM" id="Phobius"/>
    </source>
</evidence>
<dbReference type="STRING" id="314260.PB2503_00240"/>
<accession>E0TI04</accession>
<keyword evidence="1" id="KW-0472">Membrane</keyword>
<dbReference type="AlphaFoldDB" id="E0TI04"/>
<organism evidence="2 3">
    <name type="scientific">Parvularcula bermudensis (strain ATCC BAA-594 / HTCC2503 / KCTC 12087)</name>
    <dbReference type="NCBI Taxonomy" id="314260"/>
    <lineage>
        <taxon>Bacteria</taxon>
        <taxon>Pseudomonadati</taxon>
        <taxon>Pseudomonadota</taxon>
        <taxon>Alphaproteobacteria</taxon>
        <taxon>Parvularculales</taxon>
        <taxon>Parvularculaceae</taxon>
        <taxon>Parvularcula</taxon>
    </lineage>
</organism>
<reference evidence="2 3" key="2">
    <citation type="journal article" date="2011" name="J. Bacteriol.">
        <title>Complete genome sequence of strain HTCC2503T of Parvularcula bermudensis, the type species of the order "Parvularculales" in the class Alphaproteobacteria.</title>
        <authorList>
            <person name="Oh H.M."/>
            <person name="Kang I."/>
            <person name="Vergin K.L."/>
            <person name="Kang D."/>
            <person name="Rhee K.H."/>
            <person name="Giovannoni S.J."/>
            <person name="Cho J.C."/>
        </authorList>
    </citation>
    <scope>NUCLEOTIDE SEQUENCE [LARGE SCALE GENOMIC DNA]</scope>
    <source>
        <strain evidence="3">ATCC BAA-594 / HTCC2503 / KCTC 12087</strain>
    </source>
</reference>
<gene>
    <name evidence="2" type="ordered locus">PB2503_00240</name>
</gene>
<dbReference type="Proteomes" id="UP000001302">
    <property type="component" value="Chromosome"/>
</dbReference>
<proteinExistence type="predicted"/>
<feature type="transmembrane region" description="Helical" evidence="1">
    <location>
        <begin position="84"/>
        <end position="108"/>
    </location>
</feature>
<dbReference type="RefSeq" id="WP_013301789.1">
    <property type="nucleotide sequence ID" value="NC_014414.1"/>
</dbReference>
<name>E0TI04_PARBH</name>